<dbReference type="Gene3D" id="1.25.40.10">
    <property type="entry name" value="Tetratricopeptide repeat domain"/>
    <property type="match status" value="1"/>
</dbReference>
<feature type="DNA-binding region" description="OmpR/PhoB-type" evidence="2">
    <location>
        <begin position="5"/>
        <end position="101"/>
    </location>
</feature>
<keyword evidence="1 2" id="KW-0238">DNA-binding</keyword>
<sequence>MISADLCYAFGPFRLLPNQRLLLRHEQPVAIGGRAFDLLVHLVENRANYLGKAGLKQLLWPDQSVPDHNLAVHLSTLRKALGPDATRYIATVSGRGYRFVAPVIVAPDDIHDRSGIPINGTPVRTALPVSSSTHNLPAPLTQLIGREAEVQTVRALLRESRLVTLTGPGGIGKTQVALEVARRMVPEEPDGVWLVGLAAVTDPQLVPAVIAAALQMQLAGEESYDSIARFLVDRAALVLLDNCEHLLQPVATAAELILKSCPSVTILATSREPLRCEGERLHGLPPLALPPFTQPDAAAGLPAARLSVAGLSVAGLSVEEALAYPAVALLAERARFTLGRFEPADADAPPLVEICRRLDGIPLALELAAPLLGLMSPKEVAERLDDRFRLLTGGRRTALPRQQTLKAAIDWSYELLAPPEQLLFRRLAVFAGTWTLDAALAVVADDMLAIERVLPLLTALVDKSLVVVESQPPRARYRFLETTRRYAAEQAALLDEPPRLAELSAWLLSLGPEANRSWQITGDETWVAHYAQDANALRTALTWCFEPGGDHALGAALVGCCFALWSALSLPAERHRWFARAIESITPATPPEVEAQLWLGWSFTVSLNDPELLTETLRAATLFEAAGNTFDHARTLVRAAFAATGTGDMAAARRHLAEAWPALRDHPPSRSLAAWFRASGELDYLARDFAAGRAALQQGAKIARIIPSPRTLLDIEVSIAEVEFAAGDVDRAIATAEHALGRIDDPRDRYDGTIRALANLSTYRLAQGRIGDAEALARRALTAARAQGLRMIYPWLIERLALFGLERGKAAEAAQLLHYSEARLAAKGIIRRPSEFFVVHKLRAALEQALPHEAAHDIGRVGSTWNEDAALNTALTI</sequence>
<dbReference type="InterPro" id="IPR027417">
    <property type="entry name" value="P-loop_NTPase"/>
</dbReference>
<comment type="caution">
    <text evidence="4">The sequence shown here is derived from an EMBL/GenBank/DDBJ whole genome shotgun (WGS) entry which is preliminary data.</text>
</comment>
<dbReference type="Pfam" id="PF00486">
    <property type="entry name" value="Trans_reg_C"/>
    <property type="match status" value="1"/>
</dbReference>
<name>A0A8J2YQK2_9PROT</name>
<dbReference type="SUPFAM" id="SSF48452">
    <property type="entry name" value="TPR-like"/>
    <property type="match status" value="1"/>
</dbReference>
<dbReference type="SUPFAM" id="SSF46894">
    <property type="entry name" value="C-terminal effector domain of the bipartite response regulators"/>
    <property type="match status" value="1"/>
</dbReference>
<reference evidence="4" key="1">
    <citation type="journal article" date="2014" name="Int. J. Syst. Evol. Microbiol.">
        <title>Complete genome sequence of Corynebacterium casei LMG S-19264T (=DSM 44701T), isolated from a smear-ripened cheese.</title>
        <authorList>
            <consortium name="US DOE Joint Genome Institute (JGI-PGF)"/>
            <person name="Walter F."/>
            <person name="Albersmeier A."/>
            <person name="Kalinowski J."/>
            <person name="Ruckert C."/>
        </authorList>
    </citation>
    <scope>NUCLEOTIDE SEQUENCE</scope>
    <source>
        <strain evidence="4">CGMCC 1.15725</strain>
    </source>
</reference>
<dbReference type="RefSeq" id="WP_189042854.1">
    <property type="nucleotide sequence ID" value="NZ_BMJQ01000002.1"/>
</dbReference>
<proteinExistence type="predicted"/>
<evidence type="ECO:0000313" key="5">
    <source>
        <dbReference type="Proteomes" id="UP000646365"/>
    </source>
</evidence>
<dbReference type="Pfam" id="PF25872">
    <property type="entry name" value="HTH_77"/>
    <property type="match status" value="1"/>
</dbReference>
<organism evidence="4 5">
    <name type="scientific">Aliidongia dinghuensis</name>
    <dbReference type="NCBI Taxonomy" id="1867774"/>
    <lineage>
        <taxon>Bacteria</taxon>
        <taxon>Pseudomonadati</taxon>
        <taxon>Pseudomonadota</taxon>
        <taxon>Alphaproteobacteria</taxon>
        <taxon>Rhodospirillales</taxon>
        <taxon>Dongiaceae</taxon>
        <taxon>Aliidongia</taxon>
    </lineage>
</organism>
<evidence type="ECO:0000256" key="1">
    <source>
        <dbReference type="ARBA" id="ARBA00023125"/>
    </source>
</evidence>
<dbReference type="InterPro" id="IPR058852">
    <property type="entry name" value="HTH_77"/>
</dbReference>
<protein>
    <recommendedName>
        <fullName evidence="3">OmpR/PhoB-type domain-containing protein</fullName>
    </recommendedName>
</protein>
<dbReference type="SMART" id="SM00862">
    <property type="entry name" value="Trans_reg_C"/>
    <property type="match status" value="1"/>
</dbReference>
<evidence type="ECO:0000313" key="4">
    <source>
        <dbReference type="EMBL" id="GGF05300.1"/>
    </source>
</evidence>
<dbReference type="Pfam" id="PF13424">
    <property type="entry name" value="TPR_12"/>
    <property type="match status" value="1"/>
</dbReference>
<dbReference type="InterPro" id="IPR016032">
    <property type="entry name" value="Sig_transdc_resp-reg_C-effctor"/>
</dbReference>
<dbReference type="GO" id="GO:0000160">
    <property type="term" value="P:phosphorelay signal transduction system"/>
    <property type="evidence" value="ECO:0007669"/>
    <property type="project" value="InterPro"/>
</dbReference>
<accession>A0A8J2YQK2</accession>
<dbReference type="InterPro" id="IPR001867">
    <property type="entry name" value="OmpR/PhoB-type_DNA-bd"/>
</dbReference>
<dbReference type="GO" id="GO:0003677">
    <property type="term" value="F:DNA binding"/>
    <property type="evidence" value="ECO:0007669"/>
    <property type="project" value="UniProtKB-UniRule"/>
</dbReference>
<dbReference type="Proteomes" id="UP000646365">
    <property type="component" value="Unassembled WGS sequence"/>
</dbReference>
<dbReference type="Gene3D" id="3.40.50.300">
    <property type="entry name" value="P-loop containing nucleotide triphosphate hydrolases"/>
    <property type="match status" value="1"/>
</dbReference>
<dbReference type="InterPro" id="IPR011990">
    <property type="entry name" value="TPR-like_helical_dom_sf"/>
</dbReference>
<dbReference type="AlphaFoldDB" id="A0A8J2YQK2"/>
<dbReference type="PRINTS" id="PR00364">
    <property type="entry name" value="DISEASERSIST"/>
</dbReference>
<evidence type="ECO:0000259" key="3">
    <source>
        <dbReference type="PROSITE" id="PS51755"/>
    </source>
</evidence>
<feature type="domain" description="OmpR/PhoB-type" evidence="3">
    <location>
        <begin position="5"/>
        <end position="101"/>
    </location>
</feature>
<dbReference type="GO" id="GO:0006355">
    <property type="term" value="P:regulation of DNA-templated transcription"/>
    <property type="evidence" value="ECO:0007669"/>
    <property type="project" value="InterPro"/>
</dbReference>
<dbReference type="PROSITE" id="PS51755">
    <property type="entry name" value="OMPR_PHOB"/>
    <property type="match status" value="1"/>
</dbReference>
<dbReference type="Gene3D" id="1.10.10.10">
    <property type="entry name" value="Winged helix-like DNA-binding domain superfamily/Winged helix DNA-binding domain"/>
    <property type="match status" value="1"/>
</dbReference>
<dbReference type="SUPFAM" id="SSF52540">
    <property type="entry name" value="P-loop containing nucleoside triphosphate hydrolases"/>
    <property type="match status" value="1"/>
</dbReference>
<reference evidence="4" key="2">
    <citation type="submission" date="2020-09" db="EMBL/GenBank/DDBJ databases">
        <authorList>
            <person name="Sun Q."/>
            <person name="Zhou Y."/>
        </authorList>
    </citation>
    <scope>NUCLEOTIDE SEQUENCE</scope>
    <source>
        <strain evidence="4">CGMCC 1.15725</strain>
    </source>
</reference>
<dbReference type="PANTHER" id="PTHR47691">
    <property type="entry name" value="REGULATOR-RELATED"/>
    <property type="match status" value="1"/>
</dbReference>
<evidence type="ECO:0000256" key="2">
    <source>
        <dbReference type="PROSITE-ProRule" id="PRU01091"/>
    </source>
</evidence>
<dbReference type="CDD" id="cd00383">
    <property type="entry name" value="trans_reg_C"/>
    <property type="match status" value="1"/>
</dbReference>
<dbReference type="PANTHER" id="PTHR47691:SF3">
    <property type="entry name" value="HTH-TYPE TRANSCRIPTIONAL REGULATOR RV0890C-RELATED"/>
    <property type="match status" value="1"/>
</dbReference>
<keyword evidence="5" id="KW-1185">Reference proteome</keyword>
<dbReference type="InterPro" id="IPR036388">
    <property type="entry name" value="WH-like_DNA-bd_sf"/>
</dbReference>
<gene>
    <name evidence="4" type="ORF">GCM10011611_08490</name>
</gene>
<dbReference type="EMBL" id="BMJQ01000002">
    <property type="protein sequence ID" value="GGF05300.1"/>
    <property type="molecule type" value="Genomic_DNA"/>
</dbReference>